<dbReference type="InterPro" id="IPR050815">
    <property type="entry name" value="TF_fung"/>
</dbReference>
<dbReference type="Proteomes" id="UP000016928">
    <property type="component" value="Unassembled WGS sequence"/>
</dbReference>
<dbReference type="GO" id="GO:0008270">
    <property type="term" value="F:zinc ion binding"/>
    <property type="evidence" value="ECO:0007669"/>
    <property type="project" value="InterPro"/>
</dbReference>
<gene>
    <name evidence="7" type="ORF">FOC1_g10000115</name>
</gene>
<dbReference type="STRING" id="1229664.N4TJ67"/>
<evidence type="ECO:0000256" key="3">
    <source>
        <dbReference type="ARBA" id="ARBA00023015"/>
    </source>
</evidence>
<evidence type="ECO:0000313" key="8">
    <source>
        <dbReference type="Proteomes" id="UP000016928"/>
    </source>
</evidence>
<dbReference type="PROSITE" id="PS50048">
    <property type="entry name" value="ZN2_CY6_FUNGAL_2"/>
    <property type="match status" value="1"/>
</dbReference>
<evidence type="ECO:0000256" key="5">
    <source>
        <dbReference type="ARBA" id="ARBA00023242"/>
    </source>
</evidence>
<dbReference type="EMBL" id="KB731214">
    <property type="protein sequence ID" value="ENH63518.1"/>
    <property type="molecule type" value="Genomic_DNA"/>
</dbReference>
<evidence type="ECO:0000313" key="7">
    <source>
        <dbReference type="EMBL" id="ENH63518.1"/>
    </source>
</evidence>
<keyword evidence="5" id="KW-0539">Nucleus</keyword>
<accession>N4TJ67</accession>
<dbReference type="Pfam" id="PF00172">
    <property type="entry name" value="Zn_clus"/>
    <property type="match status" value="1"/>
</dbReference>
<reference evidence="8" key="1">
    <citation type="submission" date="2012-09" db="EMBL/GenBank/DDBJ databases">
        <title>Genome sequencing and comparative transcriptomics of race 1 and race 4 of banana pathogen: Fusarium oxysporum f. sp. cubense.</title>
        <authorList>
            <person name="Fang X."/>
            <person name="Huang J."/>
        </authorList>
    </citation>
    <scope>NUCLEOTIDE SEQUENCE [LARGE SCALE GENOMIC DNA]</scope>
    <source>
        <strain evidence="8">race 1</strain>
    </source>
</reference>
<reference evidence="8" key="2">
    <citation type="journal article" date="2014" name="PLoS ONE">
        <title>Genome and Transcriptome Analysis of the Fungal Pathogen Fusarium oxysporum f. sp. cubense Causing Banana Vascular Wilt Disease.</title>
        <authorList>
            <person name="Guo L."/>
            <person name="Han L."/>
            <person name="Yang L."/>
            <person name="Zeng H."/>
            <person name="Fan D."/>
            <person name="Zhu Y."/>
            <person name="Feng Y."/>
            <person name="Wang G."/>
            <person name="Peng C."/>
            <person name="Jiang X."/>
            <person name="Zhou D."/>
            <person name="Ni P."/>
            <person name="Liang C."/>
            <person name="Liu L."/>
            <person name="Wang J."/>
            <person name="Mao C."/>
            <person name="Fang X."/>
            <person name="Peng M."/>
            <person name="Huang J."/>
        </authorList>
    </citation>
    <scope>NUCLEOTIDE SEQUENCE [LARGE SCALE GENOMIC DNA]</scope>
    <source>
        <strain evidence="8">race 1</strain>
    </source>
</reference>
<dbReference type="InterPro" id="IPR001138">
    <property type="entry name" value="Zn2Cys6_DnaBD"/>
</dbReference>
<dbReference type="PANTHER" id="PTHR47338">
    <property type="entry name" value="ZN(II)2CYS6 TRANSCRIPTION FACTOR (EUROFUNG)-RELATED"/>
    <property type="match status" value="1"/>
</dbReference>
<dbReference type="InterPro" id="IPR036864">
    <property type="entry name" value="Zn2-C6_fun-type_DNA-bd_sf"/>
</dbReference>
<dbReference type="Gene3D" id="4.10.240.10">
    <property type="entry name" value="Zn(2)-C6 fungal-type DNA-binding domain"/>
    <property type="match status" value="1"/>
</dbReference>
<dbReference type="CDD" id="cd00067">
    <property type="entry name" value="GAL4"/>
    <property type="match status" value="1"/>
</dbReference>
<dbReference type="SUPFAM" id="SSF57701">
    <property type="entry name" value="Zn2/Cys6 DNA-binding domain"/>
    <property type="match status" value="1"/>
</dbReference>
<organism evidence="7 8">
    <name type="scientific">Fusarium oxysporum f. sp. cubense (strain race 1)</name>
    <name type="common">Panama disease fungus</name>
    <dbReference type="NCBI Taxonomy" id="1229664"/>
    <lineage>
        <taxon>Eukaryota</taxon>
        <taxon>Fungi</taxon>
        <taxon>Dikarya</taxon>
        <taxon>Ascomycota</taxon>
        <taxon>Pezizomycotina</taxon>
        <taxon>Sordariomycetes</taxon>
        <taxon>Hypocreomycetidae</taxon>
        <taxon>Hypocreales</taxon>
        <taxon>Nectriaceae</taxon>
        <taxon>Fusarium</taxon>
        <taxon>Fusarium oxysporum species complex</taxon>
    </lineage>
</organism>
<proteinExistence type="predicted"/>
<keyword evidence="3" id="KW-0805">Transcription regulation</keyword>
<keyword evidence="2" id="KW-0479">Metal-binding</keyword>
<dbReference type="SMART" id="SM00066">
    <property type="entry name" value="GAL4"/>
    <property type="match status" value="1"/>
</dbReference>
<evidence type="ECO:0000256" key="1">
    <source>
        <dbReference type="ARBA" id="ARBA00004123"/>
    </source>
</evidence>
<dbReference type="AlphaFoldDB" id="N4TJ67"/>
<dbReference type="GO" id="GO:0000981">
    <property type="term" value="F:DNA-binding transcription factor activity, RNA polymerase II-specific"/>
    <property type="evidence" value="ECO:0007669"/>
    <property type="project" value="InterPro"/>
</dbReference>
<evidence type="ECO:0000256" key="2">
    <source>
        <dbReference type="ARBA" id="ARBA00022723"/>
    </source>
</evidence>
<sequence length="145" mass="15862">MATRSDQACKACKKQKRHCDKGLPECSLCWRTQRLCEYGITADPQPSASDWGFLQARLTELENRLANSPRAVEQPLFPNPTSGPALTSGTTLCKSPDTHSIGPSSVTSSFQSIGFTPAYSIVEDSSLNSGAQFLVSMFLDIDYYM</sequence>
<evidence type="ECO:0000259" key="6">
    <source>
        <dbReference type="PROSITE" id="PS50048"/>
    </source>
</evidence>
<name>N4TJ67_FUSC1</name>
<dbReference type="VEuPathDB" id="FungiDB:FOC1_g10000115"/>
<dbReference type="PROSITE" id="PS00463">
    <property type="entry name" value="ZN2_CY6_FUNGAL_1"/>
    <property type="match status" value="1"/>
</dbReference>
<evidence type="ECO:0000256" key="4">
    <source>
        <dbReference type="ARBA" id="ARBA00023163"/>
    </source>
</evidence>
<protein>
    <recommendedName>
        <fullName evidence="6">Zn(2)-C6 fungal-type domain-containing protein</fullName>
    </recommendedName>
</protein>
<dbReference type="HOGENOM" id="CLU_1786884_0_0_1"/>
<feature type="domain" description="Zn(2)-C6 fungal-type" evidence="6">
    <location>
        <begin position="8"/>
        <end position="38"/>
    </location>
</feature>
<keyword evidence="4" id="KW-0804">Transcription</keyword>
<comment type="subcellular location">
    <subcellularLocation>
        <location evidence="1">Nucleus</location>
    </subcellularLocation>
</comment>
<dbReference type="PANTHER" id="PTHR47338:SF20">
    <property type="entry name" value="ZN(II)2CYS6 TRANSCRIPTION FACTOR (EUROFUNG)"/>
    <property type="match status" value="1"/>
</dbReference>
<dbReference type="GO" id="GO:0005634">
    <property type="term" value="C:nucleus"/>
    <property type="evidence" value="ECO:0007669"/>
    <property type="project" value="UniProtKB-SubCell"/>
</dbReference>